<dbReference type="PATRIC" id="fig|203275.8.peg.1562"/>
<evidence type="ECO:0000313" key="2">
    <source>
        <dbReference type="EMBL" id="AEW22324.1"/>
    </source>
</evidence>
<sequence length="206" mass="24007">MQIRWKKMRKGGFILMMCLLSWAMEAKITWGVRAGLSYSSLTQIVDEEVTYGGRLGFGVSGLADIPLSRKFSLCPELVFINQGGSYDYTYFVYNDKKEGRHTCNYYSLQLPVNLVYKINLSNWQMGVQAGPFVSVSTRERERHKWKTRDFRPFDIGAGTGLYVEHRHVFFSVYAQTGFIDKLREKQPFESQIYQNDVTFSFGYRFR</sequence>
<protein>
    <recommendedName>
        <fullName evidence="1">Outer membrane protein beta-barrel domain-containing protein</fullName>
    </recommendedName>
</protein>
<gene>
    <name evidence="2" type="ordered locus">BFO_1724</name>
</gene>
<feature type="domain" description="Outer membrane protein beta-barrel" evidence="1">
    <location>
        <begin position="27"/>
        <end position="180"/>
    </location>
</feature>
<dbReference type="STRING" id="203275.BFO_1724"/>
<reference evidence="3" key="1">
    <citation type="submission" date="2011-12" db="EMBL/GenBank/DDBJ databases">
        <title>Complete sequence of Tannerella forsythia ATCC 43037.</title>
        <authorList>
            <person name="Dewhirst F."/>
            <person name="Tanner A."/>
            <person name="Izard J."/>
            <person name="Brinkac L."/>
            <person name="Durkin A.S."/>
            <person name="Hostetler J."/>
            <person name="Shetty J."/>
            <person name="Torralba M."/>
            <person name="Gill S."/>
            <person name="Nelson K."/>
        </authorList>
    </citation>
    <scope>NUCLEOTIDE SEQUENCE [LARGE SCALE GENOMIC DNA]</scope>
    <source>
        <strain evidence="3">ATCC 43037 / JCM 10827 / CCUG 33226 / KCTC 5666 / FDC 338</strain>
    </source>
</reference>
<dbReference type="HOGENOM" id="CLU_1331376_0_0_10"/>
<proteinExistence type="predicted"/>
<dbReference type="eggNOG" id="COG3637">
    <property type="taxonomic scope" value="Bacteria"/>
</dbReference>
<name>G8UN38_TANFA</name>
<organism evidence="2 3">
    <name type="scientific">Tannerella forsythia (strain ATCC 43037 / JCM 10827 / CCUG 21028 A / KCTC 5666 / FDC 338)</name>
    <name type="common">Bacteroides forsythus</name>
    <dbReference type="NCBI Taxonomy" id="203275"/>
    <lineage>
        <taxon>Bacteria</taxon>
        <taxon>Pseudomonadati</taxon>
        <taxon>Bacteroidota</taxon>
        <taxon>Bacteroidia</taxon>
        <taxon>Bacteroidales</taxon>
        <taxon>Tannerellaceae</taxon>
        <taxon>Tannerella</taxon>
    </lineage>
</organism>
<dbReference type="InterPro" id="IPR025665">
    <property type="entry name" value="Beta-barrel_OMP_2"/>
</dbReference>
<dbReference type="AlphaFoldDB" id="G8UN38"/>
<accession>G8UN38</accession>
<keyword evidence="3" id="KW-1185">Reference proteome</keyword>
<dbReference type="KEGG" id="tfo:BFO_1724"/>
<evidence type="ECO:0000259" key="1">
    <source>
        <dbReference type="Pfam" id="PF13568"/>
    </source>
</evidence>
<evidence type="ECO:0000313" key="3">
    <source>
        <dbReference type="Proteomes" id="UP000005436"/>
    </source>
</evidence>
<dbReference type="Pfam" id="PF13568">
    <property type="entry name" value="OMP_b-brl_2"/>
    <property type="match status" value="1"/>
</dbReference>
<dbReference type="EMBL" id="CP003191">
    <property type="protein sequence ID" value="AEW22324.1"/>
    <property type="molecule type" value="Genomic_DNA"/>
</dbReference>
<dbReference type="Proteomes" id="UP000005436">
    <property type="component" value="Chromosome"/>
</dbReference>